<dbReference type="PANTHER" id="PTHR32552:SF89">
    <property type="entry name" value="CATECHOLATE SIDEROPHORE RECEPTOR FIU"/>
    <property type="match status" value="1"/>
</dbReference>
<dbReference type="GO" id="GO:0015344">
    <property type="term" value="F:siderophore uptake transmembrane transporter activity"/>
    <property type="evidence" value="ECO:0007669"/>
    <property type="project" value="TreeGrafter"/>
</dbReference>
<dbReference type="GO" id="GO:0009279">
    <property type="term" value="C:cell outer membrane"/>
    <property type="evidence" value="ECO:0007669"/>
    <property type="project" value="UniProtKB-SubCell"/>
</dbReference>
<keyword evidence="6 14" id="KW-0812">Transmembrane</keyword>
<organism evidence="19 20">
    <name type="scientific">Cellvibrio mixtus</name>
    <dbReference type="NCBI Taxonomy" id="39650"/>
    <lineage>
        <taxon>Bacteria</taxon>
        <taxon>Pseudomonadati</taxon>
        <taxon>Pseudomonadota</taxon>
        <taxon>Gammaproteobacteria</taxon>
        <taxon>Cellvibrionales</taxon>
        <taxon>Cellvibrionaceae</taxon>
        <taxon>Cellvibrio</taxon>
    </lineage>
</organism>
<evidence type="ECO:0000256" key="1">
    <source>
        <dbReference type="ARBA" id="ARBA00004571"/>
    </source>
</evidence>
<evidence type="ECO:0000313" key="19">
    <source>
        <dbReference type="EMBL" id="OZY85960.1"/>
    </source>
</evidence>
<keyword evidence="10 15" id="KW-0798">TonB box</keyword>
<dbReference type="Pfam" id="PF07715">
    <property type="entry name" value="Plug"/>
    <property type="match status" value="1"/>
</dbReference>
<dbReference type="InterPro" id="IPR039426">
    <property type="entry name" value="TonB-dep_rcpt-like"/>
</dbReference>
<dbReference type="AlphaFoldDB" id="A0A266Q819"/>
<keyword evidence="12" id="KW-0675">Receptor</keyword>
<keyword evidence="7" id="KW-0732">Signal</keyword>
<comment type="caution">
    <text evidence="19">The sequence shown here is derived from an EMBL/GenBank/DDBJ whole genome shotgun (WGS) entry which is preliminary data.</text>
</comment>
<evidence type="ECO:0000256" key="16">
    <source>
        <dbReference type="SAM" id="MobiDB-lite"/>
    </source>
</evidence>
<dbReference type="InterPro" id="IPR010105">
    <property type="entry name" value="TonB_sidphr_rcpt"/>
</dbReference>
<dbReference type="NCBIfam" id="TIGR01783">
    <property type="entry name" value="TonB-siderophor"/>
    <property type="match status" value="1"/>
</dbReference>
<evidence type="ECO:0000256" key="11">
    <source>
        <dbReference type="ARBA" id="ARBA00023136"/>
    </source>
</evidence>
<dbReference type="PANTHER" id="PTHR32552">
    <property type="entry name" value="FERRICHROME IRON RECEPTOR-RELATED"/>
    <property type="match status" value="1"/>
</dbReference>
<evidence type="ECO:0000256" key="6">
    <source>
        <dbReference type="ARBA" id="ARBA00022692"/>
    </source>
</evidence>
<reference evidence="20" key="1">
    <citation type="submission" date="2017-05" db="EMBL/GenBank/DDBJ databases">
        <authorList>
            <person name="Barney B.M."/>
        </authorList>
    </citation>
    <scope>NUCLEOTIDE SEQUENCE [LARGE SCALE GENOMIC DNA]</scope>
    <source>
        <strain evidence="20">PSBB022</strain>
    </source>
</reference>
<feature type="domain" description="TonB-dependent receptor plug" evidence="18">
    <location>
        <begin position="95"/>
        <end position="194"/>
    </location>
</feature>
<sequence>MIIDSVRRRKTSTFIPIKGLVMKSTHSHIVSKKRATALHLGATALSSALLLTASAVMADDAPAPAKKLNTVKVEADAIGSYKADKLSSPKFTQPLVDTPQTLVVVKKELFQQQAATTLSETLRNTPGITMLMGENGNTSTGDSIFMRGFDTQGSIFVDGIRDLGSISRDTFNTEQVEIAKGPAGVDNGRGAASGYVNLSSKVANQEDAISGSVTGGTSDYARATLDVNKSLSSSTAVRVNVMKQEAGVDGRDEVENNAQGVAASLALGLGTDTRTYINVLSVEQSGVPDGGVPTIGLDGYYNAIFATGALAGQTPKRVDTENFYGSTGDFNDVKANMVTVRIEQDLAEGVTLRNTSRYGRTNQDQLLTGINAVTFTTPVNPDSWTISRSRQGKDQTNQILTNQTNLTASFDAGGIKHDLVSGVEFIYESQLNYTMGLPFTSANSSTTVTQAPANLYNPSTSDVFQPVLRTGAKTDGETTTYAFYAQDTVTLNDQWELSAGVRADRFHTKTDVITRQAAVTAPAVQTIPVGTLVASDAHLTDDLFGWKLGGVYKPASNGSIYVSYATSELPPGGANFALNTTNASNNINNPNLDPQKGTNAELGTKWNVLDNKLFLTAALFRSTNENEIATNPDGSSVAVGEKQVEGVELGAVGSLTEKWQISAGLAFMDNEITRGNRTVDDPNTTANEASGNNEGGAIQWSPKTTFTLWSSYTFDSGLLIGGGARYVDTMVSSSIVDPLAQSTRSVLEFGDYWVFDAMASYPFSKNLSLQLNLLNIADEDYVASLNNGGSRYYPGAPLSARLGVNFSF</sequence>
<evidence type="ECO:0000313" key="20">
    <source>
        <dbReference type="Proteomes" id="UP000216101"/>
    </source>
</evidence>
<keyword evidence="13 14" id="KW-0998">Cell outer membrane</keyword>
<gene>
    <name evidence="19" type="ORF">CBP51_02710</name>
</gene>
<keyword evidence="4 14" id="KW-1134">Transmembrane beta strand</keyword>
<dbReference type="InterPro" id="IPR037066">
    <property type="entry name" value="Plug_dom_sf"/>
</dbReference>
<dbReference type="Gene3D" id="2.40.170.20">
    <property type="entry name" value="TonB-dependent receptor, beta-barrel domain"/>
    <property type="match status" value="1"/>
</dbReference>
<evidence type="ECO:0000259" key="17">
    <source>
        <dbReference type="Pfam" id="PF00593"/>
    </source>
</evidence>
<comment type="subcellular location">
    <subcellularLocation>
        <location evidence="1 14">Cell outer membrane</location>
        <topology evidence="1 14">Multi-pass membrane protein</topology>
    </subcellularLocation>
</comment>
<evidence type="ECO:0000256" key="9">
    <source>
        <dbReference type="ARBA" id="ARBA00023065"/>
    </source>
</evidence>
<keyword evidence="5" id="KW-0410">Iron transport</keyword>
<keyword evidence="9" id="KW-0406">Ion transport</keyword>
<dbReference type="GO" id="GO:0038023">
    <property type="term" value="F:signaling receptor activity"/>
    <property type="evidence" value="ECO:0007669"/>
    <property type="project" value="InterPro"/>
</dbReference>
<dbReference type="InterPro" id="IPR036942">
    <property type="entry name" value="Beta-barrel_TonB_sf"/>
</dbReference>
<evidence type="ECO:0000259" key="18">
    <source>
        <dbReference type="Pfam" id="PF07715"/>
    </source>
</evidence>
<evidence type="ECO:0000256" key="10">
    <source>
        <dbReference type="ARBA" id="ARBA00023077"/>
    </source>
</evidence>
<dbReference type="SUPFAM" id="SSF56935">
    <property type="entry name" value="Porins"/>
    <property type="match status" value="1"/>
</dbReference>
<evidence type="ECO:0000256" key="8">
    <source>
        <dbReference type="ARBA" id="ARBA00023004"/>
    </source>
</evidence>
<keyword evidence="8" id="KW-0408">Iron</keyword>
<evidence type="ECO:0000256" key="7">
    <source>
        <dbReference type="ARBA" id="ARBA00022729"/>
    </source>
</evidence>
<keyword evidence="11 14" id="KW-0472">Membrane</keyword>
<dbReference type="Gene3D" id="2.170.130.10">
    <property type="entry name" value="TonB-dependent receptor, plug domain"/>
    <property type="match status" value="1"/>
</dbReference>
<evidence type="ECO:0000256" key="14">
    <source>
        <dbReference type="PROSITE-ProRule" id="PRU01360"/>
    </source>
</evidence>
<name>A0A266Q819_9GAMM</name>
<comment type="similarity">
    <text evidence="2 14 15">Belongs to the TonB-dependent receptor family.</text>
</comment>
<dbReference type="Pfam" id="PF00593">
    <property type="entry name" value="TonB_dep_Rec_b-barrel"/>
    <property type="match status" value="1"/>
</dbReference>
<protein>
    <recommendedName>
        <fullName evidence="21">TonB-dependent siderophore receptor</fullName>
    </recommendedName>
</protein>
<evidence type="ECO:0000256" key="4">
    <source>
        <dbReference type="ARBA" id="ARBA00022452"/>
    </source>
</evidence>
<dbReference type="InterPro" id="IPR000531">
    <property type="entry name" value="Beta-barrel_TonB"/>
</dbReference>
<evidence type="ECO:0000256" key="3">
    <source>
        <dbReference type="ARBA" id="ARBA00022448"/>
    </source>
</evidence>
<dbReference type="NCBIfam" id="NF007349">
    <property type="entry name" value="PRK09840.1"/>
    <property type="match status" value="1"/>
</dbReference>
<evidence type="ECO:0000256" key="15">
    <source>
        <dbReference type="RuleBase" id="RU003357"/>
    </source>
</evidence>
<evidence type="ECO:0000256" key="5">
    <source>
        <dbReference type="ARBA" id="ARBA00022496"/>
    </source>
</evidence>
<proteinExistence type="inferred from homology"/>
<evidence type="ECO:0000256" key="2">
    <source>
        <dbReference type="ARBA" id="ARBA00009810"/>
    </source>
</evidence>
<evidence type="ECO:0000256" key="12">
    <source>
        <dbReference type="ARBA" id="ARBA00023170"/>
    </source>
</evidence>
<keyword evidence="20" id="KW-1185">Reference proteome</keyword>
<accession>A0A266Q819</accession>
<evidence type="ECO:0000256" key="13">
    <source>
        <dbReference type="ARBA" id="ARBA00023237"/>
    </source>
</evidence>
<evidence type="ECO:0008006" key="21">
    <source>
        <dbReference type="Google" id="ProtNLM"/>
    </source>
</evidence>
<keyword evidence="3 14" id="KW-0813">Transport</keyword>
<dbReference type="InterPro" id="IPR012910">
    <property type="entry name" value="Plug_dom"/>
</dbReference>
<dbReference type="GO" id="GO:0015891">
    <property type="term" value="P:siderophore transport"/>
    <property type="evidence" value="ECO:0007669"/>
    <property type="project" value="InterPro"/>
</dbReference>
<dbReference type="PROSITE" id="PS52016">
    <property type="entry name" value="TONB_DEPENDENT_REC_3"/>
    <property type="match status" value="1"/>
</dbReference>
<dbReference type="Proteomes" id="UP000216101">
    <property type="component" value="Unassembled WGS sequence"/>
</dbReference>
<dbReference type="EMBL" id="NHNI01000001">
    <property type="protein sequence ID" value="OZY85960.1"/>
    <property type="molecule type" value="Genomic_DNA"/>
</dbReference>
<feature type="domain" description="TonB-dependent receptor-like beta-barrel" evidence="17">
    <location>
        <begin position="297"/>
        <end position="776"/>
    </location>
</feature>
<dbReference type="CDD" id="cd01347">
    <property type="entry name" value="ligand_gated_channel"/>
    <property type="match status" value="1"/>
</dbReference>
<dbReference type="STRING" id="1209072.GCA_000766945_00281"/>
<feature type="compositionally biased region" description="Polar residues" evidence="16">
    <location>
        <begin position="681"/>
        <end position="692"/>
    </location>
</feature>
<feature type="region of interest" description="Disordered" evidence="16">
    <location>
        <begin position="676"/>
        <end position="696"/>
    </location>
</feature>